<feature type="domain" description="RNA polymerase sigma-70" evidence="8">
    <location>
        <begin position="168"/>
        <end position="181"/>
    </location>
</feature>
<keyword evidence="3 6" id="KW-0731">Sigma factor</keyword>
<dbReference type="Gene3D" id="1.10.601.10">
    <property type="entry name" value="RNA Polymerase Primary Sigma Factor"/>
    <property type="match status" value="2"/>
</dbReference>
<dbReference type="InterPro" id="IPR007627">
    <property type="entry name" value="RNA_pol_sigma70_r2"/>
</dbReference>
<evidence type="ECO:0000256" key="3">
    <source>
        <dbReference type="ARBA" id="ARBA00023082"/>
    </source>
</evidence>
<dbReference type="FunFam" id="1.10.10.10:FF:000002">
    <property type="entry name" value="RNA polymerase sigma factor SigA"/>
    <property type="match status" value="1"/>
</dbReference>
<dbReference type="InterPro" id="IPR007630">
    <property type="entry name" value="RNA_pol_sigma70_r4"/>
</dbReference>
<dbReference type="AlphaFoldDB" id="K6CWQ7"/>
<feature type="coiled-coil region" evidence="7">
    <location>
        <begin position="299"/>
        <end position="326"/>
    </location>
</feature>
<dbReference type="InterPro" id="IPR012760">
    <property type="entry name" value="RNA_pol_sigma_RpoD_C"/>
</dbReference>
<dbReference type="InterPro" id="IPR014284">
    <property type="entry name" value="RNA_pol_sigma-70_dom"/>
</dbReference>
<reference evidence="10 11" key="1">
    <citation type="journal article" date="2012" name="Front. Microbiol.">
        <title>Redundancy and modularity in membrane-associated dissimilatory nitrate reduction in Bacillus.</title>
        <authorList>
            <person name="Heylen K."/>
            <person name="Keltjens J."/>
        </authorList>
    </citation>
    <scope>NUCLEOTIDE SEQUENCE [LARGE SCALE GENOMIC DNA]</scope>
    <source>
        <strain evidence="11">LMG 21833T</strain>
    </source>
</reference>
<dbReference type="InterPro" id="IPR013324">
    <property type="entry name" value="RNA_pol_sigma_r3/r4-like"/>
</dbReference>
<comment type="subunit">
    <text evidence="6">Interacts transiently with the RNA polymerase catalytic core.</text>
</comment>
<evidence type="ECO:0000313" key="11">
    <source>
        <dbReference type="Proteomes" id="UP000006316"/>
    </source>
</evidence>
<dbReference type="HAMAP" id="MF_00963">
    <property type="entry name" value="Sigma70_RpoD_SigA"/>
    <property type="match status" value="1"/>
</dbReference>
<evidence type="ECO:0000256" key="4">
    <source>
        <dbReference type="ARBA" id="ARBA00023125"/>
    </source>
</evidence>
<feature type="short sequence motif" description="Interaction with polymerase core subunit RpoC" evidence="6">
    <location>
        <begin position="168"/>
        <end position="171"/>
    </location>
</feature>
<dbReference type="PRINTS" id="PR00046">
    <property type="entry name" value="SIGMA70FCT"/>
</dbReference>
<keyword evidence="2 6" id="KW-0805">Transcription regulation</keyword>
<evidence type="ECO:0000256" key="2">
    <source>
        <dbReference type="ARBA" id="ARBA00023015"/>
    </source>
</evidence>
<dbReference type="CDD" id="cd06171">
    <property type="entry name" value="Sigma70_r4"/>
    <property type="match status" value="1"/>
</dbReference>
<keyword evidence="1 6" id="KW-0963">Cytoplasm</keyword>
<feature type="region of interest" description="Sigma-70 factor domain-2" evidence="6">
    <location>
        <begin position="144"/>
        <end position="214"/>
    </location>
</feature>
<dbReference type="RefSeq" id="WP_007087588.1">
    <property type="nucleotide sequence ID" value="NZ_AJLS01000142.1"/>
</dbReference>
<dbReference type="InterPro" id="IPR028630">
    <property type="entry name" value="Sigma70_RpoD"/>
</dbReference>
<dbReference type="Gene3D" id="1.10.10.10">
    <property type="entry name" value="Winged helix-like DNA-binding domain superfamily/Winged helix DNA-binding domain"/>
    <property type="match status" value="2"/>
</dbReference>
<comment type="subcellular location">
    <subcellularLocation>
        <location evidence="6">Cytoplasm</location>
    </subcellularLocation>
</comment>
<comment type="similarity">
    <text evidence="6">Belongs to the sigma-70 factor family. RpoD/SigA subfamily.</text>
</comment>
<dbReference type="Gene3D" id="1.10.220.120">
    <property type="entry name" value="Sigma-70 factor, region 1.1"/>
    <property type="match status" value="1"/>
</dbReference>
<dbReference type="InterPro" id="IPR013325">
    <property type="entry name" value="RNA_pol_sigma_r2"/>
</dbReference>
<dbReference type="InterPro" id="IPR050239">
    <property type="entry name" value="Sigma-70_RNA_pol_init_factors"/>
</dbReference>
<dbReference type="Pfam" id="PF04542">
    <property type="entry name" value="Sigma70_r2"/>
    <property type="match status" value="1"/>
</dbReference>
<dbReference type="GO" id="GO:0005737">
    <property type="term" value="C:cytoplasm"/>
    <property type="evidence" value="ECO:0007669"/>
    <property type="project" value="UniProtKB-SubCell"/>
</dbReference>
<dbReference type="PATRIC" id="fig|1117379.3.peg.4769"/>
<dbReference type="SUPFAM" id="SSF88946">
    <property type="entry name" value="Sigma2 domain of RNA polymerase sigma factors"/>
    <property type="match status" value="1"/>
</dbReference>
<name>K6CWQ7_9BACI</name>
<dbReference type="PROSITE" id="PS00716">
    <property type="entry name" value="SIGMA70_2"/>
    <property type="match status" value="1"/>
</dbReference>
<feature type="domain" description="RNA polymerase sigma-70" evidence="9">
    <location>
        <begin position="337"/>
        <end position="363"/>
    </location>
</feature>
<dbReference type="InterPro" id="IPR009042">
    <property type="entry name" value="RNA_pol_sigma70_r1_2"/>
</dbReference>
<dbReference type="NCBIfam" id="TIGR02393">
    <property type="entry name" value="RpoD_Cterm"/>
    <property type="match status" value="1"/>
</dbReference>
<dbReference type="SUPFAM" id="SSF88659">
    <property type="entry name" value="Sigma3 and sigma4 domains of RNA polymerase sigma factors"/>
    <property type="match status" value="2"/>
</dbReference>
<evidence type="ECO:0000259" key="9">
    <source>
        <dbReference type="PROSITE" id="PS00716"/>
    </source>
</evidence>
<dbReference type="Pfam" id="PF03979">
    <property type="entry name" value="Sigma70_r1_1"/>
    <property type="match status" value="1"/>
</dbReference>
<dbReference type="PROSITE" id="PS00715">
    <property type="entry name" value="SIGMA70_1"/>
    <property type="match status" value="1"/>
</dbReference>
<dbReference type="PANTHER" id="PTHR30603">
    <property type="entry name" value="RNA POLYMERASE SIGMA FACTOR RPO"/>
    <property type="match status" value="1"/>
</dbReference>
<keyword evidence="11" id="KW-1185">Reference proteome</keyword>
<keyword evidence="7" id="KW-0175">Coiled coil</keyword>
<dbReference type="InterPro" id="IPR007127">
    <property type="entry name" value="RNA_pol_sigma_70_r1_1"/>
</dbReference>
<evidence type="ECO:0000259" key="8">
    <source>
        <dbReference type="PROSITE" id="PS00715"/>
    </source>
</evidence>
<feature type="DNA-binding region" description="H-T-H motif" evidence="6">
    <location>
        <begin position="338"/>
        <end position="357"/>
    </location>
</feature>
<dbReference type="GO" id="GO:0003677">
    <property type="term" value="F:DNA binding"/>
    <property type="evidence" value="ECO:0007669"/>
    <property type="project" value="UniProtKB-UniRule"/>
</dbReference>
<dbReference type="FunFam" id="1.10.10.10:FF:000004">
    <property type="entry name" value="RNA polymerase sigma factor SigA"/>
    <property type="match status" value="1"/>
</dbReference>
<proteinExistence type="inferred from homology"/>
<comment type="caution">
    <text evidence="10">The sequence shown here is derived from an EMBL/GenBank/DDBJ whole genome shotgun (WGS) entry which is preliminary data.</text>
</comment>
<dbReference type="NCBIfam" id="NF006666">
    <property type="entry name" value="PRK09210.1"/>
    <property type="match status" value="1"/>
</dbReference>
<dbReference type="InterPro" id="IPR036388">
    <property type="entry name" value="WH-like_DNA-bd_sf"/>
</dbReference>
<organism evidence="10 11">
    <name type="scientific">Neobacillus bataviensis LMG 21833</name>
    <dbReference type="NCBI Taxonomy" id="1117379"/>
    <lineage>
        <taxon>Bacteria</taxon>
        <taxon>Bacillati</taxon>
        <taxon>Bacillota</taxon>
        <taxon>Bacilli</taxon>
        <taxon>Bacillales</taxon>
        <taxon>Bacillaceae</taxon>
        <taxon>Neobacillus</taxon>
    </lineage>
</organism>
<sequence>MAAEKSARSKEVENELTLTLEQAKDQLTELGKKIGVLAYDDIAEKLANFELESEQMDEFLEFLGDQGIELVGDNDEDPDAKKIAKEDDEEFDLNDLSVPPGVKINDPVRMYLKEIGRVDLLSAEEEIKLANRIEAGDEEAKRRLAEANLRLVVSIAKRYVGRGMLFLDLIQEGNMGLIKAVEKFDYRKGFKFSTYATWWIRQAITRAIADQARTIRIPVHMVETINKLIRVQRQLLQDLGREPTPEEIGEDMDLTPDKVREILKIAQEPVSLETPIGEEDDSHLGDFIEDQDATSPSEHAAYELLKEQLEDVLDTLTDREENVLRLRFGLDDGRTRTLEEVGKVFGVTRERIRQIEAKALRKLRHPSRSKRLKDFLE</sequence>
<dbReference type="Pfam" id="PF00140">
    <property type="entry name" value="Sigma70_r1_2"/>
    <property type="match status" value="1"/>
</dbReference>
<dbReference type="EMBL" id="AJLS01000142">
    <property type="protein sequence ID" value="EKN64662.1"/>
    <property type="molecule type" value="Genomic_DNA"/>
</dbReference>
<evidence type="ECO:0000313" key="10">
    <source>
        <dbReference type="EMBL" id="EKN64662.1"/>
    </source>
</evidence>
<accession>K6CWQ7</accession>
<dbReference type="eggNOG" id="COG0568">
    <property type="taxonomic scope" value="Bacteria"/>
</dbReference>
<comment type="function">
    <text evidence="6">Sigma factors are initiation factors that promote the attachment of RNA polymerase to specific initiation sites and are then released. This sigma factor is the primary sigma factor during exponential growth.</text>
</comment>
<gene>
    <name evidence="6" type="primary">sigA</name>
    <name evidence="10" type="ORF">BABA_22983</name>
</gene>
<evidence type="ECO:0000256" key="6">
    <source>
        <dbReference type="HAMAP-Rule" id="MF_00963"/>
    </source>
</evidence>
<dbReference type="FunFam" id="1.10.601.10:FF:000001">
    <property type="entry name" value="RNA polymerase sigma factor SigA"/>
    <property type="match status" value="1"/>
</dbReference>
<dbReference type="NCBIfam" id="TIGR02937">
    <property type="entry name" value="sigma70-ECF"/>
    <property type="match status" value="1"/>
</dbReference>
<dbReference type="InterPro" id="IPR000943">
    <property type="entry name" value="RNA_pol_sigma70"/>
</dbReference>
<dbReference type="PANTHER" id="PTHR30603:SF60">
    <property type="entry name" value="RNA POLYMERASE SIGMA FACTOR RPOD"/>
    <property type="match status" value="1"/>
</dbReference>
<dbReference type="GO" id="GO:0006352">
    <property type="term" value="P:DNA-templated transcription initiation"/>
    <property type="evidence" value="ECO:0007669"/>
    <property type="project" value="UniProtKB-UniRule"/>
</dbReference>
<feature type="region of interest" description="Sigma-70 factor domain-4" evidence="6">
    <location>
        <begin position="312"/>
        <end position="365"/>
    </location>
</feature>
<dbReference type="OrthoDB" id="9809557at2"/>
<protein>
    <recommendedName>
        <fullName evidence="6">RNA polymerase sigma factor SigA</fullName>
    </recommendedName>
</protein>
<dbReference type="STRING" id="1117379.BABA_22983"/>
<dbReference type="InterPro" id="IPR042189">
    <property type="entry name" value="RNA_pol_sigma_70_r1_1_sf"/>
</dbReference>
<evidence type="ECO:0000256" key="1">
    <source>
        <dbReference type="ARBA" id="ARBA00022490"/>
    </source>
</evidence>
<evidence type="ECO:0000256" key="7">
    <source>
        <dbReference type="SAM" id="Coils"/>
    </source>
</evidence>
<dbReference type="Pfam" id="PF04545">
    <property type="entry name" value="Sigma70_r4"/>
    <property type="match status" value="1"/>
</dbReference>
<dbReference type="InterPro" id="IPR007624">
    <property type="entry name" value="RNA_pol_sigma70_r3"/>
</dbReference>
<dbReference type="Proteomes" id="UP000006316">
    <property type="component" value="Unassembled WGS sequence"/>
</dbReference>
<keyword evidence="5 6" id="KW-0804">Transcription</keyword>
<dbReference type="GO" id="GO:0016987">
    <property type="term" value="F:sigma factor activity"/>
    <property type="evidence" value="ECO:0007669"/>
    <property type="project" value="UniProtKB-UniRule"/>
</dbReference>
<feature type="region of interest" description="Sigma-70 factor domain-3" evidence="6">
    <location>
        <begin position="223"/>
        <end position="299"/>
    </location>
</feature>
<dbReference type="Pfam" id="PF04539">
    <property type="entry name" value="Sigma70_r3"/>
    <property type="match status" value="1"/>
</dbReference>
<evidence type="ECO:0000256" key="5">
    <source>
        <dbReference type="ARBA" id="ARBA00023163"/>
    </source>
</evidence>
<keyword evidence="4 6" id="KW-0238">DNA-binding</keyword>